<comment type="subcellular location">
    <subcellularLocation>
        <location evidence="1">Cell envelope</location>
    </subcellularLocation>
</comment>
<evidence type="ECO:0000256" key="6">
    <source>
        <dbReference type="SAM" id="MobiDB-lite"/>
    </source>
</evidence>
<dbReference type="GO" id="GO:1901678">
    <property type="term" value="P:iron coordination entity transport"/>
    <property type="evidence" value="ECO:0007669"/>
    <property type="project" value="UniProtKB-ARBA"/>
</dbReference>
<dbReference type="Gene3D" id="3.40.50.1980">
    <property type="entry name" value="Nitrogenase molybdenum iron protein domain"/>
    <property type="match status" value="2"/>
</dbReference>
<dbReference type="GO" id="GO:0030288">
    <property type="term" value="C:outer membrane-bounded periplasmic space"/>
    <property type="evidence" value="ECO:0007669"/>
    <property type="project" value="TreeGrafter"/>
</dbReference>
<dbReference type="AlphaFoldDB" id="A0A5C4TA35"/>
<evidence type="ECO:0000259" key="7">
    <source>
        <dbReference type="PROSITE" id="PS50983"/>
    </source>
</evidence>
<dbReference type="SUPFAM" id="SSF53807">
    <property type="entry name" value="Helical backbone' metal receptor"/>
    <property type="match status" value="1"/>
</dbReference>
<dbReference type="PRINTS" id="PR01715">
    <property type="entry name" value="FERRIBNDNGPP"/>
</dbReference>
<dbReference type="InterPro" id="IPR051313">
    <property type="entry name" value="Bact_iron-sidero_bind"/>
</dbReference>
<accession>A0A5C4TA35</accession>
<proteinExistence type="inferred from homology"/>
<evidence type="ECO:0000313" key="9">
    <source>
        <dbReference type="Proteomes" id="UP000307943"/>
    </source>
</evidence>
<protein>
    <submittedName>
        <fullName evidence="8">Iron-siderophore ABC transporter substrate-binding protein</fullName>
    </submittedName>
</protein>
<keyword evidence="5" id="KW-0175">Coiled coil</keyword>
<evidence type="ECO:0000256" key="3">
    <source>
        <dbReference type="ARBA" id="ARBA00022448"/>
    </source>
</evidence>
<dbReference type="Pfam" id="PF01497">
    <property type="entry name" value="Peripla_BP_2"/>
    <property type="match status" value="1"/>
</dbReference>
<dbReference type="CDD" id="cd01146">
    <property type="entry name" value="FhuD"/>
    <property type="match status" value="1"/>
</dbReference>
<feature type="domain" description="Fe/B12 periplasmic-binding" evidence="7">
    <location>
        <begin position="61"/>
        <end position="332"/>
    </location>
</feature>
<dbReference type="EMBL" id="VDCQ01000016">
    <property type="protein sequence ID" value="TNJ65772.1"/>
    <property type="molecule type" value="Genomic_DNA"/>
</dbReference>
<evidence type="ECO:0000256" key="2">
    <source>
        <dbReference type="ARBA" id="ARBA00008814"/>
    </source>
</evidence>
<dbReference type="InterPro" id="IPR002491">
    <property type="entry name" value="ABC_transptr_periplasmic_BD"/>
</dbReference>
<sequence length="332" mass="35494">MLAFIMILAGCGSTATPSPSASDSKQGAPAAGGSGTNATAPATKTIKHAMGTTEIKGTPSKIVILEWNYAENLLAVGLQPVGMADMAGYKKWVSAKPELAASVVDVGTRQEPNLEIIASLKPDLIVTTALRAKTSYDKLKAIAPTIVFDPYSEEDSKDQYAHLINAMKTMADIVGKSAEADKVLKDLDKTYEDARAKLKAAGKEGAEFVLTQAFSNQNAAVLRLFTENSAVSQIYGKLGLKNAYKPEKFESQGFATASVESLPAVQKANFLYSVQNDDNVFEKQLKDNAVWKGLAFVKENRTYSLGGDLWLFGGPLSIKSIVDKTVSLLTAK</sequence>
<comment type="caution">
    <text evidence="8">The sequence shown here is derived from an EMBL/GenBank/DDBJ whole genome shotgun (WGS) entry which is preliminary data.</text>
</comment>
<dbReference type="PROSITE" id="PS50983">
    <property type="entry name" value="FE_B12_PBP"/>
    <property type="match status" value="1"/>
</dbReference>
<reference evidence="8 9" key="1">
    <citation type="submission" date="2019-05" db="EMBL/GenBank/DDBJ databases">
        <title>We sequenced the genome of Paenibacillus hemerocallicola KCTC 33185 for further insight into its adaptation and study the phylogeny of Paenibacillus.</title>
        <authorList>
            <person name="Narsing Rao M.P."/>
        </authorList>
    </citation>
    <scope>NUCLEOTIDE SEQUENCE [LARGE SCALE GENOMIC DNA]</scope>
    <source>
        <strain evidence="8 9">KCTC 33185</strain>
    </source>
</reference>
<dbReference type="PANTHER" id="PTHR30532:SF29">
    <property type="entry name" value="FE(3+) DICITRATE-BINDING PERIPLASMIC PROTEIN"/>
    <property type="match status" value="1"/>
</dbReference>
<feature type="coiled-coil region" evidence="5">
    <location>
        <begin position="177"/>
        <end position="204"/>
    </location>
</feature>
<dbReference type="PANTHER" id="PTHR30532">
    <property type="entry name" value="IRON III DICITRATE-BINDING PERIPLASMIC PROTEIN"/>
    <property type="match status" value="1"/>
</dbReference>
<evidence type="ECO:0000313" key="8">
    <source>
        <dbReference type="EMBL" id="TNJ65772.1"/>
    </source>
</evidence>
<keyword evidence="4" id="KW-0732">Signal</keyword>
<dbReference type="OrthoDB" id="9793175at2"/>
<comment type="similarity">
    <text evidence="2">Belongs to the bacterial solute-binding protein 8 family.</text>
</comment>
<gene>
    <name evidence="8" type="ORF">FE784_13445</name>
</gene>
<evidence type="ECO:0000256" key="5">
    <source>
        <dbReference type="SAM" id="Coils"/>
    </source>
</evidence>
<dbReference type="Proteomes" id="UP000307943">
    <property type="component" value="Unassembled WGS sequence"/>
</dbReference>
<organism evidence="8 9">
    <name type="scientific">Paenibacillus hemerocallicola</name>
    <dbReference type="NCBI Taxonomy" id="1172614"/>
    <lineage>
        <taxon>Bacteria</taxon>
        <taxon>Bacillati</taxon>
        <taxon>Bacillota</taxon>
        <taxon>Bacilli</taxon>
        <taxon>Bacillales</taxon>
        <taxon>Paenibacillaceae</taxon>
        <taxon>Paenibacillus</taxon>
    </lineage>
</organism>
<evidence type="ECO:0000256" key="1">
    <source>
        <dbReference type="ARBA" id="ARBA00004196"/>
    </source>
</evidence>
<keyword evidence="9" id="KW-1185">Reference proteome</keyword>
<keyword evidence="3" id="KW-0813">Transport</keyword>
<name>A0A5C4TA35_9BACL</name>
<feature type="region of interest" description="Disordered" evidence="6">
    <location>
        <begin position="14"/>
        <end position="40"/>
    </location>
</feature>
<evidence type="ECO:0000256" key="4">
    <source>
        <dbReference type="ARBA" id="ARBA00022729"/>
    </source>
</evidence>